<proteinExistence type="predicted"/>
<feature type="compositionally biased region" description="Polar residues" evidence="1">
    <location>
        <begin position="348"/>
        <end position="383"/>
    </location>
</feature>
<organism evidence="2 3">
    <name type="scientific">Maudiozyma humilis</name>
    <name type="common">Sour dough yeast</name>
    <name type="synonym">Kazachstania humilis</name>
    <dbReference type="NCBI Taxonomy" id="51915"/>
    <lineage>
        <taxon>Eukaryota</taxon>
        <taxon>Fungi</taxon>
        <taxon>Dikarya</taxon>
        <taxon>Ascomycota</taxon>
        <taxon>Saccharomycotina</taxon>
        <taxon>Saccharomycetes</taxon>
        <taxon>Saccharomycetales</taxon>
        <taxon>Saccharomycetaceae</taxon>
        <taxon>Maudiozyma</taxon>
    </lineage>
</organism>
<dbReference type="AlphaFoldDB" id="A0AAV5RTB1"/>
<evidence type="ECO:0000313" key="2">
    <source>
        <dbReference type="EMBL" id="GMM54357.1"/>
    </source>
</evidence>
<feature type="compositionally biased region" description="Polar residues" evidence="1">
    <location>
        <begin position="315"/>
        <end position="336"/>
    </location>
</feature>
<feature type="compositionally biased region" description="Polar residues" evidence="1">
    <location>
        <begin position="394"/>
        <end position="414"/>
    </location>
</feature>
<feature type="region of interest" description="Disordered" evidence="1">
    <location>
        <begin position="348"/>
        <end position="414"/>
    </location>
</feature>
<comment type="caution">
    <text evidence="2">The sequence shown here is derived from an EMBL/GenBank/DDBJ whole genome shotgun (WGS) entry which is preliminary data.</text>
</comment>
<feature type="region of interest" description="Disordered" evidence="1">
    <location>
        <begin position="290"/>
        <end position="336"/>
    </location>
</feature>
<reference evidence="2 3" key="1">
    <citation type="journal article" date="2023" name="Elife">
        <title>Identification of key yeast species and microbe-microbe interactions impacting larval growth of Drosophila in the wild.</title>
        <authorList>
            <person name="Mure A."/>
            <person name="Sugiura Y."/>
            <person name="Maeda R."/>
            <person name="Honda K."/>
            <person name="Sakurai N."/>
            <person name="Takahashi Y."/>
            <person name="Watada M."/>
            <person name="Katoh T."/>
            <person name="Gotoh A."/>
            <person name="Gotoh Y."/>
            <person name="Taniguchi I."/>
            <person name="Nakamura K."/>
            <person name="Hayashi T."/>
            <person name="Katayama T."/>
            <person name="Uemura T."/>
            <person name="Hattori Y."/>
        </authorList>
    </citation>
    <scope>NUCLEOTIDE SEQUENCE [LARGE SCALE GENOMIC DNA]</scope>
    <source>
        <strain evidence="2 3">KH-74</strain>
    </source>
</reference>
<evidence type="ECO:0000313" key="3">
    <source>
        <dbReference type="Proteomes" id="UP001377567"/>
    </source>
</evidence>
<name>A0AAV5RTB1_MAUHU</name>
<keyword evidence="3" id="KW-1185">Reference proteome</keyword>
<dbReference type="EMBL" id="BTGD01000001">
    <property type="protein sequence ID" value="GMM54357.1"/>
    <property type="molecule type" value="Genomic_DNA"/>
</dbReference>
<dbReference type="Proteomes" id="UP001377567">
    <property type="component" value="Unassembled WGS sequence"/>
</dbReference>
<evidence type="ECO:0000256" key="1">
    <source>
        <dbReference type="SAM" id="MobiDB-lite"/>
    </source>
</evidence>
<protein>
    <submittedName>
        <fullName evidence="2">Uncharacterized protein</fullName>
    </submittedName>
</protein>
<gene>
    <name evidence="2" type="ORF">DAKH74_009730</name>
</gene>
<sequence>MTSGKSYAPVETIMSEISGISRESAFMTVGSSIHTMSNEHSNSTAIASEANHTISSSMKSIDAATAASRRTSRVDQYTTKTSLSMKTLVITKTVTDVDTILVTKSSSTYSTTQNSERTITVTTVLTVTVTDVVYETDTENLPPVTVSNTILTVTNPTSHASNSLVTKTLFDTSIFTRTYDATISNDISYVISTETIIFTNVITETIVDIPQESRETLRVTTSQINEGTVDESSKNSISEPTRITTVTVNTGVFQGYANKTTSGSLVGIDGQVRSKIHYSNATISSNSRITGGTVVSNANTTSSFSRSTRTLTRNWNSNADNNNQTSTHNSFTKSSLSNRTISVGEKYTNSAVSHSQDISKSSVSLNAEDNNKNLSGSRSSSVPNDDIDDEIKSVPTNTSTEVKSSFTPDESSAYTSGLARTTATITKANDEDNLTYHGSAASFGINILNIFTPMIFMLV</sequence>
<feature type="compositionally biased region" description="Low complexity" evidence="1">
    <location>
        <begin position="296"/>
        <end position="314"/>
    </location>
</feature>
<accession>A0AAV5RTB1</accession>